<dbReference type="EMBL" id="CM004395">
    <property type="protein sequence ID" value="KAG8646690.1"/>
    <property type="molecule type" value="Genomic_DNA"/>
</dbReference>
<comment type="caution">
    <text evidence="1">The sequence shown here is derived from an EMBL/GenBank/DDBJ whole genome shotgun (WGS) entry which is preliminary data.</text>
</comment>
<gene>
    <name evidence="1" type="ORF">MANES_09G023251v8</name>
</gene>
<evidence type="ECO:0000313" key="2">
    <source>
        <dbReference type="Proteomes" id="UP000091857"/>
    </source>
</evidence>
<name>A0ACB7H2J3_MANES</name>
<reference evidence="2" key="1">
    <citation type="journal article" date="2016" name="Nat. Biotechnol.">
        <title>Sequencing wild and cultivated cassava and related species reveals extensive interspecific hybridization and genetic diversity.</title>
        <authorList>
            <person name="Bredeson J.V."/>
            <person name="Lyons J.B."/>
            <person name="Prochnik S.E."/>
            <person name="Wu G.A."/>
            <person name="Ha C.M."/>
            <person name="Edsinger-Gonzales E."/>
            <person name="Grimwood J."/>
            <person name="Schmutz J."/>
            <person name="Rabbi I.Y."/>
            <person name="Egesi C."/>
            <person name="Nauluvula P."/>
            <person name="Lebot V."/>
            <person name="Ndunguru J."/>
            <person name="Mkamilo G."/>
            <person name="Bart R.S."/>
            <person name="Setter T.L."/>
            <person name="Gleadow R.M."/>
            <person name="Kulakow P."/>
            <person name="Ferguson M.E."/>
            <person name="Rounsley S."/>
            <person name="Rokhsar D.S."/>
        </authorList>
    </citation>
    <scope>NUCLEOTIDE SEQUENCE [LARGE SCALE GENOMIC DNA]</scope>
    <source>
        <strain evidence="2">cv. AM560-2</strain>
    </source>
</reference>
<proteinExistence type="predicted"/>
<protein>
    <submittedName>
        <fullName evidence="1">Uncharacterized protein</fullName>
    </submittedName>
</protein>
<evidence type="ECO:0000313" key="1">
    <source>
        <dbReference type="EMBL" id="KAG8646690.1"/>
    </source>
</evidence>
<sequence length="146" mass="16327">MFPIAFGVTPSRSLFPIRIFERPLQFPTNSGILPLNLFCVRTRTVFDSSQPMIIPTTSPELSSTGNSHFTIIFSPVSHFSPHSLNRTSVPIQCISINSSIPPIAPLPSTHQHAMTTRSQHGIFTLNVPFNLHTLITHFQFIPNTYK</sequence>
<dbReference type="Proteomes" id="UP000091857">
    <property type="component" value="Chromosome 9"/>
</dbReference>
<keyword evidence="2" id="KW-1185">Reference proteome</keyword>
<accession>A0ACB7H2J3</accession>
<organism evidence="1 2">
    <name type="scientific">Manihot esculenta</name>
    <name type="common">Cassava</name>
    <name type="synonym">Jatropha manihot</name>
    <dbReference type="NCBI Taxonomy" id="3983"/>
    <lineage>
        <taxon>Eukaryota</taxon>
        <taxon>Viridiplantae</taxon>
        <taxon>Streptophyta</taxon>
        <taxon>Embryophyta</taxon>
        <taxon>Tracheophyta</taxon>
        <taxon>Spermatophyta</taxon>
        <taxon>Magnoliopsida</taxon>
        <taxon>eudicotyledons</taxon>
        <taxon>Gunneridae</taxon>
        <taxon>Pentapetalae</taxon>
        <taxon>rosids</taxon>
        <taxon>fabids</taxon>
        <taxon>Malpighiales</taxon>
        <taxon>Euphorbiaceae</taxon>
        <taxon>Crotonoideae</taxon>
        <taxon>Manihoteae</taxon>
        <taxon>Manihot</taxon>
    </lineage>
</organism>